<dbReference type="PANTHER" id="PTHR21228">
    <property type="entry name" value="FAST LEU-RICH DOMAIN-CONTAINING"/>
    <property type="match status" value="1"/>
</dbReference>
<dbReference type="AlphaFoldDB" id="A0A812ICL2"/>
<dbReference type="GO" id="GO:0005759">
    <property type="term" value="C:mitochondrial matrix"/>
    <property type="evidence" value="ECO:0007669"/>
    <property type="project" value="TreeGrafter"/>
</dbReference>
<evidence type="ECO:0000313" key="3">
    <source>
        <dbReference type="Proteomes" id="UP000604046"/>
    </source>
</evidence>
<dbReference type="Pfam" id="PF26188">
    <property type="entry name" value="RESC6"/>
    <property type="match status" value="1"/>
</dbReference>
<protein>
    <recommendedName>
        <fullName evidence="1">RNA-editing substrate-binding complex 6 protein domain-containing protein</fullName>
    </recommendedName>
</protein>
<dbReference type="InterPro" id="IPR058917">
    <property type="entry name" value="RESC6_dom"/>
</dbReference>
<proteinExistence type="predicted"/>
<dbReference type="GO" id="GO:0044528">
    <property type="term" value="P:regulation of mitochondrial mRNA stability"/>
    <property type="evidence" value="ECO:0007669"/>
    <property type="project" value="TreeGrafter"/>
</dbReference>
<dbReference type="GO" id="GO:0035770">
    <property type="term" value="C:ribonucleoprotein granule"/>
    <property type="evidence" value="ECO:0007669"/>
    <property type="project" value="TreeGrafter"/>
</dbReference>
<dbReference type="Proteomes" id="UP000604046">
    <property type="component" value="Unassembled WGS sequence"/>
</dbReference>
<dbReference type="InterPro" id="IPR050870">
    <property type="entry name" value="FAST_kinase"/>
</dbReference>
<keyword evidence="3" id="KW-1185">Reference proteome</keyword>
<evidence type="ECO:0000313" key="2">
    <source>
        <dbReference type="EMBL" id="CAE7033645.1"/>
    </source>
</evidence>
<evidence type="ECO:0000259" key="1">
    <source>
        <dbReference type="Pfam" id="PF26188"/>
    </source>
</evidence>
<name>A0A812ICL2_9DINO</name>
<gene>
    <name evidence="2" type="ORF">SNAT2548_LOCUS4023</name>
</gene>
<dbReference type="OrthoDB" id="62798at2759"/>
<sequence>MSMVLASFARLRLRDREMMLRIAESTPAILGQFAAVDITYFLAAFARLDVEHRLVFNLFAREIARKLHDFDAAQLGELVYAYARLNFHHDLLLDVLKKRITEVVKAMKPWHLAMVVNGFARLGASDERFFTILAAEIARKISQFESKPLALVANAYAKLGVRNRFLLELLGDEAFRRRGELAPQAVALVLNAHARLQMSNPVLFDYFVQEVPRRIRSHNLQSLCMVASAYARLRRGDEALFTKIGDYACANASQLYPRALATLLYSFSEVEIRHGMLFFNAPEHVEMYCQSYTTDELCMVGRAYGRFQMAHTRLFESISSALLGRVLAISEDSALPNRLASDGPMDLEDTDTQAPVPRISSLVGLLEAYARLTIYHAQTTELLCDAVVCREKDLAPPLIIQAAHACAALAYAHPGIIRLATACMAESGEQLSEEDFDLLGRALEDLGVLGEDSRLMLANSSASCVNHSEVLNCASFSDSFSVQPRKTANRISLPQLSQNGQTVLVGHGS</sequence>
<dbReference type="PANTHER" id="PTHR21228:SF40">
    <property type="entry name" value="LD45607P"/>
    <property type="match status" value="1"/>
</dbReference>
<dbReference type="GO" id="GO:0003723">
    <property type="term" value="F:RNA binding"/>
    <property type="evidence" value="ECO:0007669"/>
    <property type="project" value="TreeGrafter"/>
</dbReference>
<dbReference type="EMBL" id="CAJNDS010000247">
    <property type="protein sequence ID" value="CAE7033645.1"/>
    <property type="molecule type" value="Genomic_DNA"/>
</dbReference>
<dbReference type="GO" id="GO:0000963">
    <property type="term" value="P:mitochondrial RNA processing"/>
    <property type="evidence" value="ECO:0007669"/>
    <property type="project" value="TreeGrafter"/>
</dbReference>
<comment type="caution">
    <text evidence="2">The sequence shown here is derived from an EMBL/GenBank/DDBJ whole genome shotgun (WGS) entry which is preliminary data.</text>
</comment>
<accession>A0A812ICL2</accession>
<organism evidence="2 3">
    <name type="scientific">Symbiodinium natans</name>
    <dbReference type="NCBI Taxonomy" id="878477"/>
    <lineage>
        <taxon>Eukaryota</taxon>
        <taxon>Sar</taxon>
        <taxon>Alveolata</taxon>
        <taxon>Dinophyceae</taxon>
        <taxon>Suessiales</taxon>
        <taxon>Symbiodiniaceae</taxon>
        <taxon>Symbiodinium</taxon>
    </lineage>
</organism>
<reference evidence="2" key="1">
    <citation type="submission" date="2021-02" db="EMBL/GenBank/DDBJ databases">
        <authorList>
            <person name="Dougan E. K."/>
            <person name="Rhodes N."/>
            <person name="Thang M."/>
            <person name="Chan C."/>
        </authorList>
    </citation>
    <scope>NUCLEOTIDE SEQUENCE</scope>
</reference>
<feature type="domain" description="RNA-editing substrate-binding complex 6 protein" evidence="1">
    <location>
        <begin position="106"/>
        <end position="311"/>
    </location>
</feature>